<dbReference type="AlphaFoldDB" id="A0A6B1DWP0"/>
<dbReference type="EMBL" id="VXPY01000106">
    <property type="protein sequence ID" value="MYD91668.1"/>
    <property type="molecule type" value="Genomic_DNA"/>
</dbReference>
<gene>
    <name evidence="1" type="ORF">F4Y08_15270</name>
</gene>
<evidence type="ECO:0000313" key="1">
    <source>
        <dbReference type="EMBL" id="MYD91668.1"/>
    </source>
</evidence>
<name>A0A6B1DWP0_9CHLR</name>
<protein>
    <submittedName>
        <fullName evidence="1">Uncharacterized protein</fullName>
    </submittedName>
</protein>
<comment type="caution">
    <text evidence="1">The sequence shown here is derived from an EMBL/GenBank/DDBJ whole genome shotgun (WGS) entry which is preliminary data.</text>
</comment>
<accession>A0A6B1DWP0</accession>
<proteinExistence type="predicted"/>
<organism evidence="1">
    <name type="scientific">Caldilineaceae bacterium SB0662_bin_9</name>
    <dbReference type="NCBI Taxonomy" id="2605258"/>
    <lineage>
        <taxon>Bacteria</taxon>
        <taxon>Bacillati</taxon>
        <taxon>Chloroflexota</taxon>
        <taxon>Caldilineae</taxon>
        <taxon>Caldilineales</taxon>
        <taxon>Caldilineaceae</taxon>
    </lineage>
</organism>
<sequence length="96" mass="11087">MRPGHGLDTVRWYDSLRKVLDCATGTALWYSPGQPIVPLRRVLLWDPDGIRAPMALLCTDPRCAQYTIVAWFLHRWQVDVTFQAVRAHLDGEIQRQ</sequence>
<reference evidence="1" key="1">
    <citation type="submission" date="2019-09" db="EMBL/GenBank/DDBJ databases">
        <title>Characterisation of the sponge microbiome using genome-centric metagenomics.</title>
        <authorList>
            <person name="Engelberts J.P."/>
            <person name="Robbins S.J."/>
            <person name="De Goeij J.M."/>
            <person name="Aranda M."/>
            <person name="Bell S.C."/>
            <person name="Webster N.S."/>
        </authorList>
    </citation>
    <scope>NUCLEOTIDE SEQUENCE</scope>
    <source>
        <strain evidence="1">SB0662_bin_9</strain>
    </source>
</reference>